<dbReference type="EMBL" id="FNSA01000003">
    <property type="protein sequence ID" value="SEC44298.1"/>
    <property type="molecule type" value="Genomic_DNA"/>
</dbReference>
<name>A0A1H4SJQ4_TSUTY</name>
<dbReference type="SUPFAM" id="SSF51182">
    <property type="entry name" value="RmlC-like cupins"/>
    <property type="match status" value="1"/>
</dbReference>
<dbReference type="Pfam" id="PF07883">
    <property type="entry name" value="Cupin_2"/>
    <property type="match status" value="1"/>
</dbReference>
<evidence type="ECO:0000313" key="2">
    <source>
        <dbReference type="EMBL" id="SEC44298.1"/>
    </source>
</evidence>
<proteinExistence type="predicted"/>
<dbReference type="PANTHER" id="PTHR36440">
    <property type="entry name" value="PUTATIVE (AFU_ORTHOLOGUE AFUA_8G07350)-RELATED"/>
    <property type="match status" value="1"/>
</dbReference>
<dbReference type="Proteomes" id="UP000182241">
    <property type="component" value="Unassembled WGS sequence"/>
</dbReference>
<protein>
    <submittedName>
        <fullName evidence="2">Cupin domain-containing protein</fullName>
    </submittedName>
</protein>
<accession>A0A1H4SJQ4</accession>
<evidence type="ECO:0000259" key="1">
    <source>
        <dbReference type="Pfam" id="PF07883"/>
    </source>
</evidence>
<dbReference type="InterPro" id="IPR053146">
    <property type="entry name" value="QDO-like"/>
</dbReference>
<keyword evidence="3" id="KW-1185">Reference proteome</keyword>
<evidence type="ECO:0000313" key="3">
    <source>
        <dbReference type="Proteomes" id="UP000182241"/>
    </source>
</evidence>
<dbReference type="STRING" id="57704.SAMN04489793_2305"/>
<feature type="domain" description="Cupin type-2" evidence="1">
    <location>
        <begin position="46"/>
        <end position="111"/>
    </location>
</feature>
<gene>
    <name evidence="2" type="ORF">SAMN04489793_2305</name>
</gene>
<reference evidence="3" key="1">
    <citation type="submission" date="2016-10" db="EMBL/GenBank/DDBJ databases">
        <authorList>
            <person name="Varghese N."/>
            <person name="Submissions S."/>
        </authorList>
    </citation>
    <scope>NUCLEOTIDE SEQUENCE [LARGE SCALE GENOMIC DNA]</scope>
    <source>
        <strain evidence="3">DSM 44234</strain>
    </source>
</reference>
<dbReference type="InterPro" id="IPR013096">
    <property type="entry name" value="Cupin_2"/>
</dbReference>
<dbReference type="PANTHER" id="PTHR36440:SF1">
    <property type="entry name" value="PUTATIVE (AFU_ORTHOLOGUE AFUA_8G07350)-RELATED"/>
    <property type="match status" value="1"/>
</dbReference>
<organism evidence="2 3">
    <name type="scientific">Tsukamurella tyrosinosolvens</name>
    <dbReference type="NCBI Taxonomy" id="57704"/>
    <lineage>
        <taxon>Bacteria</taxon>
        <taxon>Bacillati</taxon>
        <taxon>Actinomycetota</taxon>
        <taxon>Actinomycetes</taxon>
        <taxon>Mycobacteriales</taxon>
        <taxon>Tsukamurellaceae</taxon>
        <taxon>Tsukamurella</taxon>
    </lineage>
</organism>
<dbReference type="InterPro" id="IPR014710">
    <property type="entry name" value="RmlC-like_jellyroll"/>
</dbReference>
<dbReference type="Gene3D" id="2.60.120.10">
    <property type="entry name" value="Jelly Rolls"/>
    <property type="match status" value="1"/>
</dbReference>
<sequence length="169" mass="18749">MKISVTSKVSATNVADQHTFSYYGAAASVKLSSEQTSDRFYMISSTIRPGIAPPLHVHHFEDEVYVVLRGTVRYFHGADWLDECETVDVSAGGSVWLPRGIPHTWDTVTSESDILLITNNGNFERFTNKIVDLELGNVRHDNDIAYLYREHGMEVLGPAPDLHGVGGSR</sequence>
<dbReference type="InterPro" id="IPR011051">
    <property type="entry name" value="RmlC_Cupin_sf"/>
</dbReference>
<dbReference type="AlphaFoldDB" id="A0A1H4SJQ4"/>
<dbReference type="OrthoDB" id="9791637at2"/>